<gene>
    <name evidence="1" type="ORF">OWV82_019962</name>
</gene>
<protein>
    <submittedName>
        <fullName evidence="1">Uncharacterized protein</fullName>
    </submittedName>
</protein>
<dbReference type="EMBL" id="CM051404">
    <property type="protein sequence ID" value="KAJ4706291.1"/>
    <property type="molecule type" value="Genomic_DNA"/>
</dbReference>
<evidence type="ECO:0000313" key="2">
    <source>
        <dbReference type="Proteomes" id="UP001164539"/>
    </source>
</evidence>
<keyword evidence="2" id="KW-1185">Reference proteome</keyword>
<dbReference type="Proteomes" id="UP001164539">
    <property type="component" value="Chromosome 11"/>
</dbReference>
<proteinExistence type="predicted"/>
<organism evidence="1 2">
    <name type="scientific">Melia azedarach</name>
    <name type="common">Chinaberry tree</name>
    <dbReference type="NCBI Taxonomy" id="155640"/>
    <lineage>
        <taxon>Eukaryota</taxon>
        <taxon>Viridiplantae</taxon>
        <taxon>Streptophyta</taxon>
        <taxon>Embryophyta</taxon>
        <taxon>Tracheophyta</taxon>
        <taxon>Spermatophyta</taxon>
        <taxon>Magnoliopsida</taxon>
        <taxon>eudicotyledons</taxon>
        <taxon>Gunneridae</taxon>
        <taxon>Pentapetalae</taxon>
        <taxon>rosids</taxon>
        <taxon>malvids</taxon>
        <taxon>Sapindales</taxon>
        <taxon>Meliaceae</taxon>
        <taxon>Melia</taxon>
    </lineage>
</organism>
<evidence type="ECO:0000313" key="1">
    <source>
        <dbReference type="EMBL" id="KAJ4706291.1"/>
    </source>
</evidence>
<name>A0ACC1X4E3_MELAZ</name>
<reference evidence="1 2" key="1">
    <citation type="journal article" date="2023" name="Science">
        <title>Complex scaffold remodeling in plant triterpene biosynthesis.</title>
        <authorList>
            <person name="De La Pena R."/>
            <person name="Hodgson H."/>
            <person name="Liu J.C."/>
            <person name="Stephenson M.J."/>
            <person name="Martin A.C."/>
            <person name="Owen C."/>
            <person name="Harkess A."/>
            <person name="Leebens-Mack J."/>
            <person name="Jimenez L.E."/>
            <person name="Osbourn A."/>
            <person name="Sattely E.S."/>
        </authorList>
    </citation>
    <scope>NUCLEOTIDE SEQUENCE [LARGE SCALE GENOMIC DNA]</scope>
    <source>
        <strain evidence="2">cv. JPN11</strain>
        <tissue evidence="1">Leaf</tissue>
    </source>
</reference>
<accession>A0ACC1X4E3</accession>
<comment type="caution">
    <text evidence="1">The sequence shown here is derived from an EMBL/GenBank/DDBJ whole genome shotgun (WGS) entry which is preliminary data.</text>
</comment>
<sequence>MAGLQYNFFPTDFFYPRPSNSGAAATVDKSSSALSLQQYYFFPTDFFYPRSPQSLQLQVNNNNKQRAAPLQIKKRDFSNDLEFPTTHRRQPGVPGDKPE</sequence>